<dbReference type="InterPro" id="IPR000477">
    <property type="entry name" value="RT_dom"/>
</dbReference>
<dbReference type="Gene3D" id="3.30.70.270">
    <property type="match status" value="1"/>
</dbReference>
<proteinExistence type="predicted"/>
<dbReference type="InterPro" id="IPR043502">
    <property type="entry name" value="DNA/RNA_pol_sf"/>
</dbReference>
<organism evidence="2 3">
    <name type="scientific">Mycena citricolor</name>
    <dbReference type="NCBI Taxonomy" id="2018698"/>
    <lineage>
        <taxon>Eukaryota</taxon>
        <taxon>Fungi</taxon>
        <taxon>Dikarya</taxon>
        <taxon>Basidiomycota</taxon>
        <taxon>Agaricomycotina</taxon>
        <taxon>Agaricomycetes</taxon>
        <taxon>Agaricomycetidae</taxon>
        <taxon>Agaricales</taxon>
        <taxon>Marasmiineae</taxon>
        <taxon>Mycenaceae</taxon>
        <taxon>Mycena</taxon>
    </lineage>
</organism>
<evidence type="ECO:0000313" key="2">
    <source>
        <dbReference type="EMBL" id="CAK5268700.1"/>
    </source>
</evidence>
<sequence length="242" mass="26752">MLDQMEAGGVIARVQSDYVKCVSPTKLVPKDTGKSGMTKTQVIQKCNDELRRAGRPPMFKEVPNSNLVDVLGETFETVSSNKWEAPKTKWQIVHAYKRLNDATKIPNFAPGDLHAKQQKMAGKAMGSVIDLASGYYAVAMDDNSVPFTAFYVPGRGYYVYLRMPMGLTGTPTTFCEMVVSALDGLLGADFENWMDDICTAHDSFEEHLAALTRFLDRVRATKLSIAPSKMKIFQAEFVFAGA</sequence>
<accession>A0AAD2H601</accession>
<gene>
    <name evidence="2" type="ORF">MYCIT1_LOCUS11983</name>
</gene>
<dbReference type="EMBL" id="CAVNYO010000138">
    <property type="protein sequence ID" value="CAK5268700.1"/>
    <property type="molecule type" value="Genomic_DNA"/>
</dbReference>
<dbReference type="InterPro" id="IPR051320">
    <property type="entry name" value="Viral_Replic_Matur_Polypro"/>
</dbReference>
<dbReference type="AlphaFoldDB" id="A0AAD2H601"/>
<dbReference type="Pfam" id="PF00078">
    <property type="entry name" value="RVT_1"/>
    <property type="match status" value="1"/>
</dbReference>
<feature type="domain" description="Reverse transcriptase" evidence="1">
    <location>
        <begin position="101"/>
        <end position="241"/>
    </location>
</feature>
<keyword evidence="3" id="KW-1185">Reference proteome</keyword>
<dbReference type="SUPFAM" id="SSF56672">
    <property type="entry name" value="DNA/RNA polymerases"/>
    <property type="match status" value="1"/>
</dbReference>
<dbReference type="PANTHER" id="PTHR33064:SF37">
    <property type="entry name" value="RIBONUCLEASE H"/>
    <property type="match status" value="1"/>
</dbReference>
<dbReference type="InterPro" id="IPR043128">
    <property type="entry name" value="Rev_trsase/Diguanyl_cyclase"/>
</dbReference>
<reference evidence="2" key="1">
    <citation type="submission" date="2023-11" db="EMBL/GenBank/DDBJ databases">
        <authorList>
            <person name="De Vega J J."/>
            <person name="De Vega J J."/>
        </authorList>
    </citation>
    <scope>NUCLEOTIDE SEQUENCE</scope>
</reference>
<dbReference type="Proteomes" id="UP001295794">
    <property type="component" value="Unassembled WGS sequence"/>
</dbReference>
<dbReference type="PANTHER" id="PTHR33064">
    <property type="entry name" value="POL PROTEIN"/>
    <property type="match status" value="1"/>
</dbReference>
<comment type="caution">
    <text evidence="2">The sequence shown here is derived from an EMBL/GenBank/DDBJ whole genome shotgun (WGS) entry which is preliminary data.</text>
</comment>
<evidence type="ECO:0000313" key="3">
    <source>
        <dbReference type="Proteomes" id="UP001295794"/>
    </source>
</evidence>
<dbReference type="CDD" id="cd01647">
    <property type="entry name" value="RT_LTR"/>
    <property type="match status" value="1"/>
</dbReference>
<evidence type="ECO:0000259" key="1">
    <source>
        <dbReference type="Pfam" id="PF00078"/>
    </source>
</evidence>
<name>A0AAD2H601_9AGAR</name>
<protein>
    <recommendedName>
        <fullName evidence="1">Reverse transcriptase domain-containing protein</fullName>
    </recommendedName>
</protein>